<dbReference type="PROSITE" id="PS50071">
    <property type="entry name" value="HOMEOBOX_2"/>
    <property type="match status" value="1"/>
</dbReference>
<dbReference type="Proteomes" id="UP000694941">
    <property type="component" value="Unplaced"/>
</dbReference>
<evidence type="ECO:0000256" key="1">
    <source>
        <dbReference type="ARBA" id="ARBA00004123"/>
    </source>
</evidence>
<protein>
    <submittedName>
        <fullName evidence="11">Homeobox protein OTX2-like isoform X1</fullName>
    </submittedName>
</protein>
<dbReference type="PANTHER" id="PTHR45793">
    <property type="entry name" value="HOMEOBOX PROTEIN"/>
    <property type="match status" value="1"/>
</dbReference>
<feature type="compositionally biased region" description="Low complexity" evidence="8">
    <location>
        <begin position="196"/>
        <end position="208"/>
    </location>
</feature>
<dbReference type="InterPro" id="IPR009057">
    <property type="entry name" value="Homeodomain-like_sf"/>
</dbReference>
<feature type="DNA-binding region" description="Homeobox" evidence="6">
    <location>
        <begin position="95"/>
        <end position="154"/>
    </location>
</feature>
<comment type="subcellular location">
    <subcellularLocation>
        <location evidence="1 6 7">Nucleus</location>
    </subcellularLocation>
</comment>
<feature type="domain" description="Homeobox" evidence="9">
    <location>
        <begin position="93"/>
        <end position="153"/>
    </location>
</feature>
<feature type="compositionally biased region" description="Polar residues" evidence="8">
    <location>
        <begin position="302"/>
        <end position="320"/>
    </location>
</feature>
<dbReference type="InterPro" id="IPR017970">
    <property type="entry name" value="Homeobox_CS"/>
</dbReference>
<feature type="region of interest" description="Disordered" evidence="8">
    <location>
        <begin position="147"/>
        <end position="208"/>
    </location>
</feature>
<evidence type="ECO:0000313" key="10">
    <source>
        <dbReference type="Proteomes" id="UP000694941"/>
    </source>
</evidence>
<evidence type="ECO:0000256" key="8">
    <source>
        <dbReference type="SAM" id="MobiDB-lite"/>
    </source>
</evidence>
<evidence type="ECO:0000256" key="7">
    <source>
        <dbReference type="RuleBase" id="RU000682"/>
    </source>
</evidence>
<dbReference type="GeneID" id="106477938"/>
<name>A0ABM1S0S8_LIMPO</name>
<dbReference type="Gene3D" id="1.10.10.60">
    <property type="entry name" value="Homeodomain-like"/>
    <property type="match status" value="1"/>
</dbReference>
<dbReference type="CDD" id="cd00086">
    <property type="entry name" value="homeodomain"/>
    <property type="match status" value="1"/>
</dbReference>
<dbReference type="SMART" id="SM00389">
    <property type="entry name" value="HOX"/>
    <property type="match status" value="1"/>
</dbReference>
<accession>A0ABM1S0S8</accession>
<gene>
    <name evidence="11" type="primary">LOC106477938</name>
</gene>
<evidence type="ECO:0000256" key="2">
    <source>
        <dbReference type="ARBA" id="ARBA00022473"/>
    </source>
</evidence>
<keyword evidence="3 6" id="KW-0238">DNA-binding</keyword>
<feature type="region of interest" description="Disordered" evidence="8">
    <location>
        <begin position="302"/>
        <end position="327"/>
    </location>
</feature>
<evidence type="ECO:0000256" key="5">
    <source>
        <dbReference type="ARBA" id="ARBA00023242"/>
    </source>
</evidence>
<evidence type="ECO:0000256" key="6">
    <source>
        <dbReference type="PROSITE-ProRule" id="PRU00108"/>
    </source>
</evidence>
<feature type="compositionally biased region" description="Polar residues" evidence="8">
    <location>
        <begin position="175"/>
        <end position="185"/>
    </location>
</feature>
<evidence type="ECO:0000256" key="3">
    <source>
        <dbReference type="ARBA" id="ARBA00023125"/>
    </source>
</evidence>
<keyword evidence="5 6" id="KW-0539">Nucleus</keyword>
<keyword evidence="10" id="KW-1185">Reference proteome</keyword>
<evidence type="ECO:0000259" key="9">
    <source>
        <dbReference type="PROSITE" id="PS50071"/>
    </source>
</evidence>
<dbReference type="PROSITE" id="PS00027">
    <property type="entry name" value="HOMEOBOX_1"/>
    <property type="match status" value="1"/>
</dbReference>
<dbReference type="Pfam" id="PF00046">
    <property type="entry name" value="Homeodomain"/>
    <property type="match status" value="1"/>
</dbReference>
<dbReference type="SUPFAM" id="SSF46689">
    <property type="entry name" value="Homeodomain-like"/>
    <property type="match status" value="1"/>
</dbReference>
<organism evidence="10 11">
    <name type="scientific">Limulus polyphemus</name>
    <name type="common">Atlantic horseshoe crab</name>
    <dbReference type="NCBI Taxonomy" id="6850"/>
    <lineage>
        <taxon>Eukaryota</taxon>
        <taxon>Metazoa</taxon>
        <taxon>Ecdysozoa</taxon>
        <taxon>Arthropoda</taxon>
        <taxon>Chelicerata</taxon>
        <taxon>Merostomata</taxon>
        <taxon>Xiphosura</taxon>
        <taxon>Limulidae</taxon>
        <taxon>Limulus</taxon>
    </lineage>
</organism>
<proteinExistence type="predicted"/>
<evidence type="ECO:0000313" key="11">
    <source>
        <dbReference type="RefSeq" id="XP_022237233.1"/>
    </source>
</evidence>
<reference evidence="11" key="1">
    <citation type="submission" date="2025-08" db="UniProtKB">
        <authorList>
            <consortium name="RefSeq"/>
        </authorList>
    </citation>
    <scope>IDENTIFICATION</scope>
    <source>
        <tissue evidence="11">Muscle</tissue>
    </source>
</reference>
<dbReference type="RefSeq" id="XP_022237233.1">
    <property type="nucleotide sequence ID" value="XM_022381525.1"/>
</dbReference>
<keyword evidence="4 6" id="KW-0371">Homeobox</keyword>
<evidence type="ECO:0000256" key="4">
    <source>
        <dbReference type="ARBA" id="ARBA00023155"/>
    </source>
</evidence>
<keyword evidence="2" id="KW-0217">Developmental protein</keyword>
<sequence length="342" mass="37916">MAYLKSPPYSVNGIGLPSPGVDLLHPTIGYPDRIGSNAHSNSWPKLPDGRHYDVEGVGSYIIGRMSCPPVERFPDFSDVTIYQTSGPPTPSPRKQRRERTTFTRAQLDVLEALFSKTRYPDIFMREEVALKINLPESRVQVWFKNRRAKCRQQQQQHNGGSGSKSVRPKKRKSPQPANSPSTTRDSVYKHRSLSQPSPSTTPTVTTNNTSAIWSPAITPVSDFMNSSSCMQRPSYQMTNLNNTPPAPSCYNTQTYGPTSYYGNMSMDYLPPPMHHTQISMTNMASLNQMNGPSMTSPMNPVGLQPTSSLTPRAPSTNGGISPSDCFEYGTDKSAPTWKFQVL</sequence>
<dbReference type="PANTHER" id="PTHR45793:SF5">
    <property type="entry name" value="HOMEOTIC PROTEIN OCELLILESS"/>
    <property type="match status" value="1"/>
</dbReference>
<dbReference type="InterPro" id="IPR001356">
    <property type="entry name" value="HD"/>
</dbReference>